<dbReference type="InterPro" id="IPR018300">
    <property type="entry name" value="Aminotrans_IV_CS"/>
</dbReference>
<evidence type="ECO:0000256" key="5">
    <source>
        <dbReference type="ARBA" id="ARBA00035633"/>
    </source>
</evidence>
<keyword evidence="3 12" id="KW-0663">Pyridoxal phosphate</keyword>
<keyword evidence="4" id="KW-0289">Folate biosynthesis</keyword>
<dbReference type="GO" id="GO:0046656">
    <property type="term" value="P:folic acid biosynthetic process"/>
    <property type="evidence" value="ECO:0007669"/>
    <property type="project" value="UniProtKB-KW"/>
</dbReference>
<keyword evidence="13" id="KW-0032">Aminotransferase</keyword>
<evidence type="ECO:0000256" key="8">
    <source>
        <dbReference type="ARBA" id="ARBA00054027"/>
    </source>
</evidence>
<gene>
    <name evidence="13" type="ORF">C427_2460</name>
</gene>
<dbReference type="KEGG" id="gps:C427_2460"/>
<dbReference type="Gene3D" id="3.30.470.10">
    <property type="match status" value="1"/>
</dbReference>
<evidence type="ECO:0000256" key="10">
    <source>
        <dbReference type="ARBA" id="ARBA00080135"/>
    </source>
</evidence>
<keyword evidence="13" id="KW-0808">Transferase</keyword>
<dbReference type="InterPro" id="IPR043131">
    <property type="entry name" value="BCAT-like_N"/>
</dbReference>
<organism evidence="13 14">
    <name type="scientific">Paraglaciecola psychrophila 170</name>
    <dbReference type="NCBI Taxonomy" id="1129794"/>
    <lineage>
        <taxon>Bacteria</taxon>
        <taxon>Pseudomonadati</taxon>
        <taxon>Pseudomonadota</taxon>
        <taxon>Gammaproteobacteria</taxon>
        <taxon>Alteromonadales</taxon>
        <taxon>Alteromonadaceae</taxon>
        <taxon>Paraglaciecola</taxon>
    </lineage>
</organism>
<comment type="similarity">
    <text evidence="2 11">Belongs to the class-IV pyridoxal-phosphate-dependent aminotransferase family.</text>
</comment>
<dbReference type="PATRIC" id="fig|1129794.4.peg.2439"/>
<proteinExistence type="inferred from homology"/>
<evidence type="ECO:0000313" key="14">
    <source>
        <dbReference type="Proteomes" id="UP000011864"/>
    </source>
</evidence>
<name>K7AMZ6_9ALTE</name>
<protein>
    <recommendedName>
        <fullName evidence="9">Aminodeoxychorismate lyase</fullName>
        <ecNumber evidence="6">4.1.3.38</ecNumber>
    </recommendedName>
    <alternativeName>
        <fullName evidence="10">4-amino-4-deoxychorismate lyase</fullName>
    </alternativeName>
</protein>
<dbReference type="FunFam" id="3.20.10.10:FF:000002">
    <property type="entry name" value="D-alanine aminotransferase"/>
    <property type="match status" value="1"/>
</dbReference>
<dbReference type="PANTHER" id="PTHR42743">
    <property type="entry name" value="AMINO-ACID AMINOTRANSFERASE"/>
    <property type="match status" value="1"/>
</dbReference>
<comment type="cofactor">
    <cofactor evidence="1 12">
        <name>pyridoxal 5'-phosphate</name>
        <dbReference type="ChEBI" id="CHEBI:597326"/>
    </cofactor>
</comment>
<evidence type="ECO:0000256" key="9">
    <source>
        <dbReference type="ARBA" id="ARBA00069174"/>
    </source>
</evidence>
<evidence type="ECO:0000313" key="13">
    <source>
        <dbReference type="EMBL" id="AGH44569.1"/>
    </source>
</evidence>
<dbReference type="RefSeq" id="WP_007636405.1">
    <property type="nucleotide sequence ID" value="NC_020514.1"/>
</dbReference>
<dbReference type="SUPFAM" id="SSF56752">
    <property type="entry name" value="D-aminoacid aminotransferase-like PLP-dependent enzymes"/>
    <property type="match status" value="1"/>
</dbReference>
<evidence type="ECO:0000256" key="11">
    <source>
        <dbReference type="RuleBase" id="RU004106"/>
    </source>
</evidence>
<dbReference type="GO" id="GO:0008483">
    <property type="term" value="F:transaminase activity"/>
    <property type="evidence" value="ECO:0007669"/>
    <property type="project" value="UniProtKB-KW"/>
</dbReference>
<evidence type="ECO:0000256" key="1">
    <source>
        <dbReference type="ARBA" id="ARBA00001933"/>
    </source>
</evidence>
<sequence length="289" mass="32388">MADYNNIVFLHGQFMPMSEAKISPMDRGFLFGDGIYEVVPSYDAKLVGFGLHIERMQNGLDAIGIKLNMGVDDWRNIAQNLIEKNGKGNLGLYLHVSRGADVKRFHAFPENIQPTVFAYAFTIPAPPIADKLKVKQYSVTSTEDLRWKRCQIKSTSLLGNVMHFQQGREAGVDETILYNQRDELTEASACNVFVVKNDVIMTPPLDNQLLPGITRNMVLDILRKDGTLHIQERPISMTEVHAADELWLTSSSKEIAPVVELDGQPVGNGRVGDIWQLAQTLYSANKHNY</sequence>
<evidence type="ECO:0000256" key="2">
    <source>
        <dbReference type="ARBA" id="ARBA00009320"/>
    </source>
</evidence>
<dbReference type="PROSITE" id="PS00770">
    <property type="entry name" value="AA_TRANSFER_CLASS_4"/>
    <property type="match status" value="1"/>
</dbReference>
<dbReference type="InterPro" id="IPR050571">
    <property type="entry name" value="Class-IV_PLP-Dep_Aminotrnsfr"/>
</dbReference>
<dbReference type="PANTHER" id="PTHR42743:SF10">
    <property type="entry name" value="D-ALANINE AMINOTRANSFERASE"/>
    <property type="match status" value="1"/>
</dbReference>
<evidence type="ECO:0000256" key="7">
    <source>
        <dbReference type="ARBA" id="ARBA00049529"/>
    </source>
</evidence>
<dbReference type="Pfam" id="PF01063">
    <property type="entry name" value="Aminotran_4"/>
    <property type="match status" value="1"/>
</dbReference>
<dbReference type="InterPro" id="IPR036038">
    <property type="entry name" value="Aminotransferase-like"/>
</dbReference>
<evidence type="ECO:0000256" key="12">
    <source>
        <dbReference type="RuleBase" id="RU004516"/>
    </source>
</evidence>
<dbReference type="GO" id="GO:0005829">
    <property type="term" value="C:cytosol"/>
    <property type="evidence" value="ECO:0007669"/>
    <property type="project" value="TreeGrafter"/>
</dbReference>
<dbReference type="InterPro" id="IPR043132">
    <property type="entry name" value="BCAT-like_C"/>
</dbReference>
<reference evidence="13 14" key="1">
    <citation type="journal article" date="2013" name="Genome Announc.">
        <title>Complete Genome Sequence of Glaciecola psychrophila Strain 170T.</title>
        <authorList>
            <person name="Yin J."/>
            <person name="Chen J."/>
            <person name="Liu G."/>
            <person name="Yu Y."/>
            <person name="Song L."/>
            <person name="Wang X."/>
            <person name="Qu X."/>
        </authorList>
    </citation>
    <scope>NUCLEOTIDE SEQUENCE [LARGE SCALE GENOMIC DNA]</scope>
    <source>
        <strain evidence="13 14">170</strain>
    </source>
</reference>
<evidence type="ECO:0000256" key="6">
    <source>
        <dbReference type="ARBA" id="ARBA00035676"/>
    </source>
</evidence>
<dbReference type="Proteomes" id="UP000011864">
    <property type="component" value="Chromosome"/>
</dbReference>
<dbReference type="eggNOG" id="COG0115">
    <property type="taxonomic scope" value="Bacteria"/>
</dbReference>
<evidence type="ECO:0000256" key="4">
    <source>
        <dbReference type="ARBA" id="ARBA00022909"/>
    </source>
</evidence>
<evidence type="ECO:0000256" key="3">
    <source>
        <dbReference type="ARBA" id="ARBA00022898"/>
    </source>
</evidence>
<dbReference type="AlphaFoldDB" id="K7AMZ6"/>
<keyword evidence="14" id="KW-1185">Reference proteome</keyword>
<dbReference type="OrthoDB" id="21319at2"/>
<dbReference type="EMBL" id="CP003837">
    <property type="protein sequence ID" value="AGH44569.1"/>
    <property type="molecule type" value="Genomic_DNA"/>
</dbReference>
<dbReference type="GO" id="GO:0008696">
    <property type="term" value="F:4-amino-4-deoxychorismate lyase activity"/>
    <property type="evidence" value="ECO:0007669"/>
    <property type="project" value="UniProtKB-EC"/>
</dbReference>
<dbReference type="STRING" id="1129794.C427_2460"/>
<comment type="catalytic activity">
    <reaction evidence="7">
        <text>4-amino-4-deoxychorismate = 4-aminobenzoate + pyruvate + H(+)</text>
        <dbReference type="Rhea" id="RHEA:16201"/>
        <dbReference type="ChEBI" id="CHEBI:15361"/>
        <dbReference type="ChEBI" id="CHEBI:15378"/>
        <dbReference type="ChEBI" id="CHEBI:17836"/>
        <dbReference type="ChEBI" id="CHEBI:58406"/>
        <dbReference type="EC" id="4.1.3.38"/>
    </reaction>
</comment>
<dbReference type="HOGENOM" id="CLU_020844_4_1_6"/>
<dbReference type="GO" id="GO:0008652">
    <property type="term" value="P:amino acid biosynthetic process"/>
    <property type="evidence" value="ECO:0007669"/>
    <property type="project" value="UniProtKB-ARBA"/>
</dbReference>
<comment type="function">
    <text evidence="8">Involved in the biosynthesis of p-aminobenzoate (PABA), a precursor of tetrahydrofolate. Converts 4-amino-4-deoxychorismate into 4-aminobenzoate (PABA) and pyruvate.</text>
</comment>
<accession>K7AMZ6</accession>
<comment type="pathway">
    <text evidence="5">Cofactor biosynthesis; tetrahydrofolate biosynthesis; 4-aminobenzoate from chorismate: step 2/2.</text>
</comment>
<dbReference type="InterPro" id="IPR001544">
    <property type="entry name" value="Aminotrans_IV"/>
</dbReference>
<dbReference type="Gene3D" id="3.20.10.10">
    <property type="entry name" value="D-amino Acid Aminotransferase, subunit A, domain 2"/>
    <property type="match status" value="1"/>
</dbReference>
<dbReference type="EC" id="4.1.3.38" evidence="6"/>